<dbReference type="PROSITE" id="PS50082">
    <property type="entry name" value="WD_REPEATS_2"/>
    <property type="match status" value="1"/>
</dbReference>
<reference evidence="7" key="1">
    <citation type="submission" date="2025-08" db="UniProtKB">
        <authorList>
            <consortium name="Ensembl"/>
        </authorList>
    </citation>
    <scope>IDENTIFICATION</scope>
</reference>
<proteinExistence type="predicted"/>
<dbReference type="PANTHER" id="PTHR13743">
    <property type="entry name" value="BEIGE/BEACH-RELATED"/>
    <property type="match status" value="1"/>
</dbReference>
<dbReference type="SUPFAM" id="SSF81837">
    <property type="entry name" value="BEACH domain"/>
    <property type="match status" value="1"/>
</dbReference>
<dbReference type="Pfam" id="PF20426">
    <property type="entry name" value="NBCH_WD40"/>
    <property type="match status" value="1"/>
</dbReference>
<evidence type="ECO:0000313" key="8">
    <source>
        <dbReference type="Proteomes" id="UP000694388"/>
    </source>
</evidence>
<dbReference type="SMART" id="SM00320">
    <property type="entry name" value="WD40"/>
    <property type="match status" value="3"/>
</dbReference>
<feature type="region of interest" description="Disordered" evidence="4">
    <location>
        <begin position="779"/>
        <end position="799"/>
    </location>
</feature>
<dbReference type="GO" id="GO:0016020">
    <property type="term" value="C:membrane"/>
    <property type="evidence" value="ECO:0007669"/>
    <property type="project" value="TreeGrafter"/>
</dbReference>
<dbReference type="GO" id="GO:0008104">
    <property type="term" value="P:intracellular protein localization"/>
    <property type="evidence" value="ECO:0007669"/>
    <property type="project" value="TreeGrafter"/>
</dbReference>
<dbReference type="Gene3D" id="2.30.29.30">
    <property type="entry name" value="Pleckstrin-homology domain (PH domain)/Phosphotyrosine-binding domain (PTB)"/>
    <property type="match status" value="1"/>
</dbReference>
<feature type="compositionally biased region" description="Basic and acidic residues" evidence="4">
    <location>
        <begin position="785"/>
        <end position="799"/>
    </location>
</feature>
<evidence type="ECO:0000256" key="2">
    <source>
        <dbReference type="ARBA" id="ARBA00022737"/>
    </source>
</evidence>
<dbReference type="InterPro" id="IPR023362">
    <property type="entry name" value="PH-BEACH_dom"/>
</dbReference>
<dbReference type="Gene3D" id="2.130.10.10">
    <property type="entry name" value="YVTN repeat-like/Quinoprotein amine dehydrogenase"/>
    <property type="match status" value="1"/>
</dbReference>
<dbReference type="InterPro" id="IPR050865">
    <property type="entry name" value="BEACH_Domain"/>
</dbReference>
<dbReference type="Pfam" id="PF14844">
    <property type="entry name" value="PH_BEACH"/>
    <property type="match status" value="1"/>
</dbReference>
<dbReference type="PANTHER" id="PTHR13743:SF112">
    <property type="entry name" value="BEACH DOMAIN-CONTAINING PROTEIN"/>
    <property type="match status" value="1"/>
</dbReference>
<dbReference type="InterPro" id="IPR015943">
    <property type="entry name" value="WD40/YVTN_repeat-like_dom_sf"/>
</dbReference>
<evidence type="ECO:0000256" key="4">
    <source>
        <dbReference type="SAM" id="MobiDB-lite"/>
    </source>
</evidence>
<feature type="repeat" description="WD" evidence="3">
    <location>
        <begin position="993"/>
        <end position="1023"/>
    </location>
</feature>
<evidence type="ECO:0000256" key="3">
    <source>
        <dbReference type="PROSITE-ProRule" id="PRU00221"/>
    </source>
</evidence>
<evidence type="ECO:0000256" key="1">
    <source>
        <dbReference type="ARBA" id="ARBA00022574"/>
    </source>
</evidence>
<evidence type="ECO:0000313" key="7">
    <source>
        <dbReference type="Ensembl" id="ENSEBUP00000024237.1"/>
    </source>
</evidence>
<dbReference type="Proteomes" id="UP000694388">
    <property type="component" value="Unplaced"/>
</dbReference>
<organism evidence="7 8">
    <name type="scientific">Eptatretus burgeri</name>
    <name type="common">Inshore hagfish</name>
    <dbReference type="NCBI Taxonomy" id="7764"/>
    <lineage>
        <taxon>Eukaryota</taxon>
        <taxon>Metazoa</taxon>
        <taxon>Chordata</taxon>
        <taxon>Craniata</taxon>
        <taxon>Vertebrata</taxon>
        <taxon>Cyclostomata</taxon>
        <taxon>Myxini</taxon>
        <taxon>Myxiniformes</taxon>
        <taxon>Myxinidae</taxon>
        <taxon>Eptatretinae</taxon>
        <taxon>Eptatretus</taxon>
    </lineage>
</organism>
<evidence type="ECO:0000259" key="6">
    <source>
        <dbReference type="PROSITE" id="PS51783"/>
    </source>
</evidence>
<keyword evidence="2" id="KW-0677">Repeat</keyword>
<dbReference type="InterPro" id="IPR000409">
    <property type="entry name" value="BEACH_dom"/>
</dbReference>
<feature type="domain" description="BEACH-type PH" evidence="6">
    <location>
        <begin position="389"/>
        <end position="486"/>
    </location>
</feature>
<protein>
    <submittedName>
        <fullName evidence="7">Uncharacterized protein</fullName>
    </submittedName>
</protein>
<dbReference type="AlphaFoldDB" id="A0A8C4R6C5"/>
<keyword evidence="8" id="KW-1185">Reference proteome</keyword>
<dbReference type="InterPro" id="IPR036372">
    <property type="entry name" value="BEACH_dom_sf"/>
</dbReference>
<name>A0A8C4R6C5_EPTBU</name>
<dbReference type="PROSITE" id="PS51783">
    <property type="entry name" value="PH_BEACH"/>
    <property type="match status" value="1"/>
</dbReference>
<dbReference type="SMART" id="SM01026">
    <property type="entry name" value="Beach"/>
    <property type="match status" value="1"/>
</dbReference>
<dbReference type="GeneTree" id="ENSGT00940000158454"/>
<dbReference type="SUPFAM" id="SSF50729">
    <property type="entry name" value="PH domain-like"/>
    <property type="match status" value="1"/>
</dbReference>
<dbReference type="GO" id="GO:0019901">
    <property type="term" value="F:protein kinase binding"/>
    <property type="evidence" value="ECO:0007669"/>
    <property type="project" value="TreeGrafter"/>
</dbReference>
<reference evidence="7" key="2">
    <citation type="submission" date="2025-09" db="UniProtKB">
        <authorList>
            <consortium name="Ensembl"/>
        </authorList>
    </citation>
    <scope>IDENTIFICATION</scope>
</reference>
<feature type="domain" description="BEACH" evidence="5">
    <location>
        <begin position="499"/>
        <end position="791"/>
    </location>
</feature>
<keyword evidence="1 3" id="KW-0853">WD repeat</keyword>
<dbReference type="CDD" id="cd01201">
    <property type="entry name" value="PH_BEACH"/>
    <property type="match status" value="1"/>
</dbReference>
<dbReference type="InterPro" id="IPR036322">
    <property type="entry name" value="WD40_repeat_dom_sf"/>
</dbReference>
<evidence type="ECO:0000259" key="5">
    <source>
        <dbReference type="PROSITE" id="PS50197"/>
    </source>
</evidence>
<dbReference type="Pfam" id="PF16057">
    <property type="entry name" value="DUF4800"/>
    <property type="match status" value="1"/>
</dbReference>
<dbReference type="PROSITE" id="PS50197">
    <property type="entry name" value="BEACH"/>
    <property type="match status" value="1"/>
</dbReference>
<dbReference type="Ensembl" id="ENSEBUT00000024813.1">
    <property type="protein sequence ID" value="ENSEBUP00000024237.1"/>
    <property type="gene ID" value="ENSEBUG00000014826.1"/>
</dbReference>
<dbReference type="InterPro" id="IPR001680">
    <property type="entry name" value="WD40_rpt"/>
</dbReference>
<sequence>MQQCLIQRMLLMPHYPSHVENSLQLLHLVQDLLLNEGQEEHEYWSEKMLEGIVLLMETLSTRLAGHSNLQLELTEATHITLRLLLGFVAHKDMQVCAAAAAKLHITLQARPPVGPEEAGFLLGRLDDMVLKKAAGAHTDSFLVPILRILLDRCDQLLGASQVLPTLTPANGSPTFLEDFRDYCSSIEWRVFVTQKVQPLREQFEMANLSKRHDLMSCFWNSCFDALMISSSRRDREENETKARFQELVVKPKKRRAKAESVRYNGVVKAQQMQLLATVRQWRLTKQHLMSERGPWADRFPMTARWKRSDVENSLRMRLKLVRNFNFDQHLDASALRDNHGMQQPLIQAEELPLHVAKEAKVNDVEEVELKEDEDSGTLASLVDRDEESGQREKLVLSETCELITVVLPVPGRLEVTTQHLYFYDLSSDKGEETGYDFKIPLWQLREIHLRWYNLRRSALELFFINNRNYFLNFNKEVRSRVYNRIVGLGPPNLAYLDMRTPQELFKTSGLTQKWVNREICNFEYLMQINTIAGRSYNDLAQYPVFPWVLSDYTSEYLDLSNPDVFRDLSKPVGVVSERNAKEVKERYENFEDPTGMINKFHYGTHYSNAAGVMHYLIRVEPFTSLHIQLQSDRFDCADRQFHSIPATWFALMDSPNDVKELIPEFFYFPDFLKNDNALNLGTLQLSGDVVDDVVLPKWAKSPEDFIRKHRDALESEHVSAHLHEWIDLIFGYKQQGSEAIKAQNVFYYCTYVGAVDPDNISDEMERKALEGMISNFGQTPSQLLKEPHPPRLSTEEAARRQEKLDSPRIVFQHLADLKCFFEEGINDDVPIVKALVPKSQPRSFITQGGLETLVTVSADCLIGTHGWLPFDKNISNYFTFSKDPTIANIKARRYVAGPMAPGMEMTPKLFAVSHDGKLLFSAGSWDNSVRVLSLKGKSIGQCTWHIDVVTCLALDECGINLISGSRDTTCVVWKILYQGGSCVGLGPKPQQILYGHNTAVTSVAISAELDIAISGASDGTVLVHYVHEGLYIRTLHLPCEGSPIRTIPAVAISSEGYVVIYSNVEGKSSLKVVEGCIRFVFL</sequence>
<dbReference type="SUPFAM" id="SSF50978">
    <property type="entry name" value="WD40 repeat-like"/>
    <property type="match status" value="1"/>
</dbReference>
<dbReference type="CDD" id="cd06071">
    <property type="entry name" value="Beach"/>
    <property type="match status" value="1"/>
</dbReference>
<dbReference type="FunFam" id="1.10.1540.10:FF:000001">
    <property type="entry name" value="neurobeachin isoform X1"/>
    <property type="match status" value="1"/>
</dbReference>
<dbReference type="InterPro" id="IPR046851">
    <property type="entry name" value="NBCH_WD40"/>
</dbReference>
<dbReference type="InterPro" id="IPR011993">
    <property type="entry name" value="PH-like_dom_sf"/>
</dbReference>
<accession>A0A8C4R6C5</accession>
<dbReference type="Gene3D" id="1.10.1540.10">
    <property type="entry name" value="BEACH domain"/>
    <property type="match status" value="1"/>
</dbReference>
<dbReference type="Pfam" id="PF02138">
    <property type="entry name" value="Beach"/>
    <property type="match status" value="1"/>
</dbReference>
<dbReference type="GO" id="GO:0005829">
    <property type="term" value="C:cytosol"/>
    <property type="evidence" value="ECO:0007669"/>
    <property type="project" value="TreeGrafter"/>
</dbReference>